<dbReference type="HOGENOM" id="CLU_1530701_0_0_4"/>
<organism evidence="2 3">
    <name type="scientific">Leptothrix ochracea L12</name>
    <dbReference type="NCBI Taxonomy" id="735332"/>
    <lineage>
        <taxon>Bacteria</taxon>
        <taxon>Pseudomonadati</taxon>
        <taxon>Pseudomonadota</taxon>
        <taxon>Betaproteobacteria</taxon>
        <taxon>Burkholderiales</taxon>
        <taxon>Sphaerotilaceae</taxon>
        <taxon>Leptothrix</taxon>
    </lineage>
</organism>
<keyword evidence="3" id="KW-1185">Reference proteome</keyword>
<reference evidence="2 3" key="1">
    <citation type="submission" date="2012-04" db="EMBL/GenBank/DDBJ databases">
        <title>Improved High-Quality Draft sequence of Leptothrix ochracea L12.</title>
        <authorList>
            <consortium name="US DOE Joint Genome Institute"/>
            <person name="Lucas S."/>
            <person name="Han J."/>
            <person name="Lapidus A."/>
            <person name="Cheng J.-F."/>
            <person name="Goodwin L."/>
            <person name="Pitluck S."/>
            <person name="Peters L."/>
            <person name="Zeytun A."/>
            <person name="Detter J.C."/>
            <person name="Han C."/>
            <person name="Tapia R."/>
            <person name="Land M."/>
            <person name="Hauser L."/>
            <person name="Kyrpides N."/>
            <person name="Ivanova N."/>
            <person name="Pagani I."/>
            <person name="Stepanauskas R."/>
            <person name="Masland D."/>
            <person name="Poulton N."/>
            <person name="Emerson D."/>
            <person name="Fleming E."/>
            <person name="Woyke T."/>
        </authorList>
    </citation>
    <scope>NUCLEOTIDE SEQUENCE [LARGE SCALE GENOMIC DNA]</scope>
    <source>
        <strain evidence="2 3">L12</strain>
    </source>
</reference>
<protein>
    <recommendedName>
        <fullName evidence="4">Quinol:cytochrome c oxidoreductase membrane protein</fullName>
    </recommendedName>
</protein>
<feature type="transmembrane region" description="Helical" evidence="1">
    <location>
        <begin position="60"/>
        <end position="82"/>
    </location>
</feature>
<dbReference type="GeneID" id="92352060"/>
<dbReference type="Pfam" id="PF11821">
    <property type="entry name" value="ActD"/>
    <property type="match status" value="1"/>
</dbReference>
<keyword evidence="1" id="KW-0812">Transmembrane</keyword>
<sequence>MAKAHTLGLFDNFDEAAQVIETLKSSSIDGFSIDDVVLKSPIEHQELAESLGHRPVYVQLYTLIGAVLGAGLGFLFIASSQASFLLQYRGGKPVIPLPPNFVLTYEFFILCGVLMTVVGCFIAWKLPGNRSPLYNASVSEDKIGILVKAEPAAIQEVNAIFHRFHAAEVIGEQAA</sequence>
<dbReference type="EMBL" id="JH660670">
    <property type="protein sequence ID" value="EIM31731.1"/>
    <property type="molecule type" value="Genomic_DNA"/>
</dbReference>
<dbReference type="Proteomes" id="UP000053899">
    <property type="component" value="Unassembled WGS sequence"/>
</dbReference>
<evidence type="ECO:0000313" key="2">
    <source>
        <dbReference type="EMBL" id="EIM31731.1"/>
    </source>
</evidence>
<proteinExistence type="predicted"/>
<gene>
    <name evidence="2" type="ORF">LepocDRAFT_00004720</name>
</gene>
<name>I4Z689_9BURK</name>
<keyword evidence="1" id="KW-1133">Transmembrane helix</keyword>
<dbReference type="RefSeq" id="WP_009453223.1">
    <property type="nucleotide sequence ID" value="NZ_JH660670.1"/>
</dbReference>
<evidence type="ECO:0008006" key="4">
    <source>
        <dbReference type="Google" id="ProtNLM"/>
    </source>
</evidence>
<evidence type="ECO:0000256" key="1">
    <source>
        <dbReference type="SAM" id="Phobius"/>
    </source>
</evidence>
<keyword evidence="1" id="KW-0472">Membrane</keyword>
<dbReference type="OrthoDB" id="8560548at2"/>
<dbReference type="AlphaFoldDB" id="I4Z689"/>
<evidence type="ECO:0000313" key="3">
    <source>
        <dbReference type="Proteomes" id="UP000053899"/>
    </source>
</evidence>
<feature type="transmembrane region" description="Helical" evidence="1">
    <location>
        <begin position="102"/>
        <end position="124"/>
    </location>
</feature>
<accession>I4Z689</accession>
<dbReference type="InterPro" id="IPR021776">
    <property type="entry name" value="ActD"/>
</dbReference>